<dbReference type="EMBL" id="JYDJ01000045">
    <property type="protein sequence ID" value="KRX47262.1"/>
    <property type="molecule type" value="Genomic_DNA"/>
</dbReference>
<evidence type="ECO:0000313" key="1">
    <source>
        <dbReference type="EMBL" id="KRX47262.1"/>
    </source>
</evidence>
<sequence>MVSPMSSTVHPTRHHPRCSTPLMLAIFPSFSNISHYHHHHHLGSARWTCIKETNTSGLVYNNRRKRLFRVNESFIQTDDLALFLLNRRVSL</sequence>
<name>A0A0V0U7E5_9BILA</name>
<comment type="caution">
    <text evidence="1">The sequence shown here is derived from an EMBL/GenBank/DDBJ whole genome shotgun (WGS) entry which is preliminary data.</text>
</comment>
<proteinExistence type="predicted"/>
<gene>
    <name evidence="1" type="ORF">T05_10278</name>
</gene>
<dbReference type="Proteomes" id="UP000055048">
    <property type="component" value="Unassembled WGS sequence"/>
</dbReference>
<reference evidence="1 2" key="1">
    <citation type="submission" date="2015-01" db="EMBL/GenBank/DDBJ databases">
        <title>Evolution of Trichinella species and genotypes.</title>
        <authorList>
            <person name="Korhonen P.K."/>
            <person name="Edoardo P."/>
            <person name="Giuseppe L.R."/>
            <person name="Gasser R.B."/>
        </authorList>
    </citation>
    <scope>NUCLEOTIDE SEQUENCE [LARGE SCALE GENOMIC DNA]</scope>
    <source>
        <strain evidence="1">ISS417</strain>
    </source>
</reference>
<organism evidence="1 2">
    <name type="scientific">Trichinella murrelli</name>
    <dbReference type="NCBI Taxonomy" id="144512"/>
    <lineage>
        <taxon>Eukaryota</taxon>
        <taxon>Metazoa</taxon>
        <taxon>Ecdysozoa</taxon>
        <taxon>Nematoda</taxon>
        <taxon>Enoplea</taxon>
        <taxon>Dorylaimia</taxon>
        <taxon>Trichinellida</taxon>
        <taxon>Trichinellidae</taxon>
        <taxon>Trichinella</taxon>
    </lineage>
</organism>
<evidence type="ECO:0000313" key="2">
    <source>
        <dbReference type="Proteomes" id="UP000055048"/>
    </source>
</evidence>
<keyword evidence="2" id="KW-1185">Reference proteome</keyword>
<dbReference type="AlphaFoldDB" id="A0A0V0U7E5"/>
<accession>A0A0V0U7E5</accession>
<protein>
    <submittedName>
        <fullName evidence="1">Uncharacterized protein</fullName>
    </submittedName>
</protein>